<feature type="region of interest" description="Disordered" evidence="2">
    <location>
        <begin position="114"/>
        <end position="136"/>
    </location>
</feature>
<dbReference type="EMBL" id="CAJNOI010000002">
    <property type="protein sequence ID" value="CAF0724859.1"/>
    <property type="molecule type" value="Genomic_DNA"/>
</dbReference>
<evidence type="ECO:0008006" key="10">
    <source>
        <dbReference type="Google" id="ProtNLM"/>
    </source>
</evidence>
<dbReference type="InterPro" id="IPR013766">
    <property type="entry name" value="Thioredoxin_domain"/>
</dbReference>
<feature type="domain" description="Thioredoxin" evidence="4">
    <location>
        <begin position="1"/>
        <end position="106"/>
    </location>
</feature>
<dbReference type="Gene3D" id="3.10.20.90">
    <property type="entry name" value="Phosphatidylinositol 3-kinase Catalytic Subunit, Chain A, domain 1"/>
    <property type="match status" value="1"/>
</dbReference>
<dbReference type="CDD" id="cd02947">
    <property type="entry name" value="TRX_family"/>
    <property type="match status" value="1"/>
</dbReference>
<dbReference type="PRINTS" id="PR00421">
    <property type="entry name" value="THIOREDOXIN"/>
</dbReference>
<dbReference type="PROSITE" id="PS51352">
    <property type="entry name" value="THIOREDOXIN_2"/>
    <property type="match status" value="1"/>
</dbReference>
<proteinExistence type="predicted"/>
<dbReference type="InterPro" id="IPR001012">
    <property type="entry name" value="UBX_dom"/>
</dbReference>
<dbReference type="Proteomes" id="UP000663877">
    <property type="component" value="Unassembled WGS sequence"/>
</dbReference>
<dbReference type="InterPro" id="IPR036249">
    <property type="entry name" value="Thioredoxin-like_sf"/>
</dbReference>
<keyword evidence="1" id="KW-1015">Disulfide bond</keyword>
<dbReference type="OrthoDB" id="2121326at2759"/>
<evidence type="ECO:0000313" key="6">
    <source>
        <dbReference type="EMBL" id="CAF0996512.1"/>
    </source>
</evidence>
<dbReference type="Proteomes" id="UP000663832">
    <property type="component" value="Unassembled WGS sequence"/>
</dbReference>
<reference evidence="5" key="1">
    <citation type="submission" date="2021-02" db="EMBL/GenBank/DDBJ databases">
        <authorList>
            <person name="Nowell W R."/>
        </authorList>
    </citation>
    <scope>NUCLEOTIDE SEQUENCE</scope>
</reference>
<comment type="caution">
    <text evidence="5">The sequence shown here is derived from an EMBL/GenBank/DDBJ whole genome shotgun (WGS) entry which is preliminary data.</text>
</comment>
<dbReference type="InterPro" id="IPR029071">
    <property type="entry name" value="Ubiquitin-like_domsf"/>
</dbReference>
<evidence type="ECO:0000259" key="4">
    <source>
        <dbReference type="PROSITE" id="PS51352"/>
    </source>
</evidence>
<dbReference type="EMBL" id="CAJNOM010000284">
    <property type="protein sequence ID" value="CAF1319756.1"/>
    <property type="molecule type" value="Genomic_DNA"/>
</dbReference>
<protein>
    <recommendedName>
        <fullName evidence="10">Thioredoxin-like protein</fullName>
    </recommendedName>
</protein>
<dbReference type="EMBL" id="CAJNOM010000078">
    <property type="protein sequence ID" value="CAF0996512.1"/>
    <property type="molecule type" value="Genomic_DNA"/>
</dbReference>
<keyword evidence="8" id="KW-1185">Reference proteome</keyword>
<evidence type="ECO:0000313" key="7">
    <source>
        <dbReference type="EMBL" id="CAF1319756.1"/>
    </source>
</evidence>
<evidence type="ECO:0000313" key="9">
    <source>
        <dbReference type="Proteomes" id="UP000663877"/>
    </source>
</evidence>
<name>A0A813MZD4_9BILA</name>
<dbReference type="Pfam" id="PF00085">
    <property type="entry name" value="Thioredoxin"/>
    <property type="match status" value="1"/>
</dbReference>
<dbReference type="PROSITE" id="PS00194">
    <property type="entry name" value="THIOREDOXIN_1"/>
    <property type="match status" value="1"/>
</dbReference>
<gene>
    <name evidence="5" type="ORF">BJG266_LOCUS634</name>
    <name evidence="6" type="ORF">QVE165_LOCUS14691</name>
    <name evidence="7" type="ORF">QVE165_LOCUS32273</name>
</gene>
<evidence type="ECO:0000256" key="1">
    <source>
        <dbReference type="ARBA" id="ARBA00023157"/>
    </source>
</evidence>
<dbReference type="SUPFAM" id="SSF54236">
    <property type="entry name" value="Ubiquitin-like"/>
    <property type="match status" value="1"/>
</dbReference>
<dbReference type="Pfam" id="PF00789">
    <property type="entry name" value="UBX"/>
    <property type="match status" value="1"/>
</dbReference>
<evidence type="ECO:0000313" key="8">
    <source>
        <dbReference type="Proteomes" id="UP000663832"/>
    </source>
</evidence>
<feature type="domain" description="UBX" evidence="3">
    <location>
        <begin position="153"/>
        <end position="232"/>
    </location>
</feature>
<evidence type="ECO:0000259" key="3">
    <source>
        <dbReference type="PROSITE" id="PS50033"/>
    </source>
</evidence>
<dbReference type="AlphaFoldDB" id="A0A813MZD4"/>
<dbReference type="InterPro" id="IPR017937">
    <property type="entry name" value="Thioredoxin_CS"/>
</dbReference>
<sequence>MPVKNVSNGELKKELERAGEKLVFIDFFATWCGPCKKVAPAIDTLSESHPNAIFLKVDVDECETEAQQYKIEAMPTFVFIRSSKELERIRGADIDAIKKTLAKHYKETSAFGGEGHSMLDSKTTETASSKATVESDRERFEKVAEERFGTSKEGETMTTLRLRLPDISSPISIRLSTERTLNDIRHLICETITLFETTPFEFMEPPAIKIKLDDENKTIKEAKLMNAVLIIKKV</sequence>
<dbReference type="PROSITE" id="PS50033">
    <property type="entry name" value="UBX"/>
    <property type="match status" value="1"/>
</dbReference>
<organism evidence="5 9">
    <name type="scientific">Adineta steineri</name>
    <dbReference type="NCBI Taxonomy" id="433720"/>
    <lineage>
        <taxon>Eukaryota</taxon>
        <taxon>Metazoa</taxon>
        <taxon>Spiralia</taxon>
        <taxon>Gnathifera</taxon>
        <taxon>Rotifera</taxon>
        <taxon>Eurotatoria</taxon>
        <taxon>Bdelloidea</taxon>
        <taxon>Adinetida</taxon>
        <taxon>Adinetidae</taxon>
        <taxon>Adineta</taxon>
    </lineage>
</organism>
<evidence type="ECO:0000313" key="5">
    <source>
        <dbReference type="EMBL" id="CAF0724859.1"/>
    </source>
</evidence>
<evidence type="ECO:0000256" key="2">
    <source>
        <dbReference type="SAM" id="MobiDB-lite"/>
    </source>
</evidence>
<dbReference type="SUPFAM" id="SSF52833">
    <property type="entry name" value="Thioredoxin-like"/>
    <property type="match status" value="1"/>
</dbReference>
<dbReference type="PANTHER" id="PTHR46115">
    <property type="entry name" value="THIOREDOXIN-LIKE PROTEIN 1"/>
    <property type="match status" value="1"/>
</dbReference>
<accession>A0A813MZD4</accession>
<dbReference type="Gene3D" id="3.40.30.10">
    <property type="entry name" value="Glutaredoxin"/>
    <property type="match status" value="1"/>
</dbReference>